<protein>
    <recommendedName>
        <fullName evidence="5">Right handed beta helix domain-containing protein</fullName>
    </recommendedName>
</protein>
<keyword evidence="4" id="KW-1185">Reference proteome</keyword>
<feature type="region of interest" description="Disordered" evidence="1">
    <location>
        <begin position="837"/>
        <end position="857"/>
    </location>
</feature>
<evidence type="ECO:0000313" key="4">
    <source>
        <dbReference type="Proteomes" id="UP001281761"/>
    </source>
</evidence>
<keyword evidence="2" id="KW-0812">Transmembrane</keyword>
<keyword evidence="2" id="KW-0472">Membrane</keyword>
<name>A0ABQ9Y4G4_9EUKA</name>
<evidence type="ECO:0000256" key="2">
    <source>
        <dbReference type="SAM" id="Phobius"/>
    </source>
</evidence>
<reference evidence="3 4" key="1">
    <citation type="journal article" date="2022" name="bioRxiv">
        <title>Genomics of Preaxostyla Flagellates Illuminates Evolutionary Transitions and the Path Towards Mitochondrial Loss.</title>
        <authorList>
            <person name="Novak L.V.F."/>
            <person name="Treitli S.C."/>
            <person name="Pyrih J."/>
            <person name="Halakuc P."/>
            <person name="Pipaliya S.V."/>
            <person name="Vacek V."/>
            <person name="Brzon O."/>
            <person name="Soukal P."/>
            <person name="Eme L."/>
            <person name="Dacks J.B."/>
            <person name="Karnkowska A."/>
            <person name="Elias M."/>
            <person name="Hampl V."/>
        </authorList>
    </citation>
    <scope>NUCLEOTIDE SEQUENCE [LARGE SCALE GENOMIC DNA]</scope>
    <source>
        <strain evidence="3">NAU3</strain>
        <tissue evidence="3">Gut</tissue>
    </source>
</reference>
<evidence type="ECO:0000313" key="3">
    <source>
        <dbReference type="EMBL" id="KAK2958633.1"/>
    </source>
</evidence>
<dbReference type="Proteomes" id="UP001281761">
    <property type="component" value="Unassembled WGS sequence"/>
</dbReference>
<keyword evidence="2" id="KW-1133">Transmembrane helix</keyword>
<sequence length="872" mass="94871">MQASAHDINVTGCTFNGCSAINGNGGAISSPGIVKIQNSVFLSCSSKYIGGAAYFALMDTGRIAIMRCVLRHCSADTGGCMFFSSTHTPEDWNDGAIIAMSHTSCEESTAMFGGGAISMTAFPIHIVLCSFVDTRADFGGAIDIAAMGTSIQVRLNNLLFSECVAIHNATCVSVYTVDDKKWLLASALNSCVTTALEGTFAPILYYTTPKAESFVECPQLISTISGSIEVKMDRKDSINCWGVNNPCSTVSRAILRVAPAHTSLFEIAVQSGEYQEWGWAVGTRNITVTGYTPTETPLSMVHSVEPNNDTKVIVSPRQYPLNVTSTAYLHSTDAFIVITTGQLVINNIYFDFTQSAELIKTKLASFAQIDGVDWLDPVTTPVPTLILNHTHLLRSISDLSGSVIFLVYATLKINNSTVSSVRSAGPLIKGSKERVNIAIFNSSFDCAIKKGSLIAVDLRSLEEHELVSSIHISSSNLTCDSETDMASPVFLSVIASNMSERTSTLNHLTSISQSRFIGRTISRQTSNFGSLLLLQDSHVTITDSTFSGSTITAPQRRSFLNPNSNDANTCVWSSSLIHLENCQSTIERIILANSTSGGIGFEHGQATILSATFINNSRINSDTKFNDRRKNIYCQDAELTLTHIDVETYSPVDRTSIADNLWVYNYNCTVDIPSTSKLPASIYFTPKLITAKWKIINITHFQIDLTGESMFPCLLSIEVDMKVGSLSKTIEFPITEHTSSKQATTVTSIDTLSLSSNTANISLLYPLGRTGMRDEDLVRAKKGQTPKIPILRDDQQKATVSNVIVIVLPAFIVSVSIGAVLFVIALVVKGWLRKKDHQQHHDDRSIPETDSLIPPGRQEGTIRKYVYSTQST</sequence>
<dbReference type="SUPFAM" id="SSF51126">
    <property type="entry name" value="Pectin lyase-like"/>
    <property type="match status" value="2"/>
</dbReference>
<gene>
    <name evidence="3" type="ORF">BLNAU_6402</name>
</gene>
<proteinExistence type="predicted"/>
<accession>A0ABQ9Y4G4</accession>
<comment type="caution">
    <text evidence="3">The sequence shown here is derived from an EMBL/GenBank/DDBJ whole genome shotgun (WGS) entry which is preliminary data.</text>
</comment>
<organism evidence="3 4">
    <name type="scientific">Blattamonas nauphoetae</name>
    <dbReference type="NCBI Taxonomy" id="2049346"/>
    <lineage>
        <taxon>Eukaryota</taxon>
        <taxon>Metamonada</taxon>
        <taxon>Preaxostyla</taxon>
        <taxon>Oxymonadida</taxon>
        <taxon>Blattamonas</taxon>
    </lineage>
</organism>
<evidence type="ECO:0000256" key="1">
    <source>
        <dbReference type="SAM" id="MobiDB-lite"/>
    </source>
</evidence>
<feature type="transmembrane region" description="Helical" evidence="2">
    <location>
        <begin position="803"/>
        <end position="828"/>
    </location>
</feature>
<dbReference type="InterPro" id="IPR011050">
    <property type="entry name" value="Pectin_lyase_fold/virulence"/>
</dbReference>
<evidence type="ECO:0008006" key="5">
    <source>
        <dbReference type="Google" id="ProtNLM"/>
    </source>
</evidence>
<dbReference type="EMBL" id="JARBJD010000036">
    <property type="protein sequence ID" value="KAK2958633.1"/>
    <property type="molecule type" value="Genomic_DNA"/>
</dbReference>